<dbReference type="InterPro" id="IPR024050">
    <property type="entry name" value="AICAR_Tfase_insert_dom_sf"/>
</dbReference>
<dbReference type="STRING" id="7375.A0A0L0C8S7"/>
<dbReference type="OrthoDB" id="6017153at2759"/>
<gene>
    <name evidence="1" type="ORF">FF38_09448</name>
</gene>
<dbReference type="Gene3D" id="1.10.287.440">
    <property type="match status" value="1"/>
</dbReference>
<dbReference type="InterPro" id="IPR016193">
    <property type="entry name" value="Cytidine_deaminase-like"/>
</dbReference>
<protein>
    <submittedName>
        <fullName evidence="1">Uncharacterized protein</fullName>
    </submittedName>
</protein>
<dbReference type="EMBL" id="JRES01000753">
    <property type="protein sequence ID" value="KNC28676.1"/>
    <property type="molecule type" value="Genomic_DNA"/>
</dbReference>
<dbReference type="Proteomes" id="UP000037069">
    <property type="component" value="Unassembled WGS sequence"/>
</dbReference>
<dbReference type="Gene3D" id="3.40.140.20">
    <property type="match status" value="1"/>
</dbReference>
<dbReference type="SUPFAM" id="SSF53927">
    <property type="entry name" value="Cytidine deaminase-like"/>
    <property type="match status" value="1"/>
</dbReference>
<dbReference type="AlphaFoldDB" id="A0A0L0C8S7"/>
<sequence length="85" mass="9676">MNRCHSHYGEKANYDSDFASFCCVSYCFHCTRLAGEQADNWWLRQHPRVAGMKFKAGVKLAEISNAIANFVSQAYNVDDYNDDDG</sequence>
<organism evidence="1 2">
    <name type="scientific">Lucilia cuprina</name>
    <name type="common">Green bottle fly</name>
    <name type="synonym">Australian sheep blowfly</name>
    <dbReference type="NCBI Taxonomy" id="7375"/>
    <lineage>
        <taxon>Eukaryota</taxon>
        <taxon>Metazoa</taxon>
        <taxon>Ecdysozoa</taxon>
        <taxon>Arthropoda</taxon>
        <taxon>Hexapoda</taxon>
        <taxon>Insecta</taxon>
        <taxon>Pterygota</taxon>
        <taxon>Neoptera</taxon>
        <taxon>Endopterygota</taxon>
        <taxon>Diptera</taxon>
        <taxon>Brachycera</taxon>
        <taxon>Muscomorpha</taxon>
        <taxon>Oestroidea</taxon>
        <taxon>Calliphoridae</taxon>
        <taxon>Luciliinae</taxon>
        <taxon>Lucilia</taxon>
    </lineage>
</organism>
<evidence type="ECO:0000313" key="2">
    <source>
        <dbReference type="Proteomes" id="UP000037069"/>
    </source>
</evidence>
<dbReference type="GO" id="GO:0003824">
    <property type="term" value="F:catalytic activity"/>
    <property type="evidence" value="ECO:0007669"/>
    <property type="project" value="InterPro"/>
</dbReference>
<name>A0A0L0C8S7_LUCCU</name>
<keyword evidence="2" id="KW-1185">Reference proteome</keyword>
<accession>A0A0L0C8S7</accession>
<evidence type="ECO:0000313" key="1">
    <source>
        <dbReference type="EMBL" id="KNC28676.1"/>
    </source>
</evidence>
<dbReference type="InterPro" id="IPR024051">
    <property type="entry name" value="AICAR_Tfase_dup_dom_sf"/>
</dbReference>
<proteinExistence type="predicted"/>
<comment type="caution">
    <text evidence="1">The sequence shown here is derived from an EMBL/GenBank/DDBJ whole genome shotgun (WGS) entry which is preliminary data.</text>
</comment>
<reference evidence="1 2" key="1">
    <citation type="journal article" date="2015" name="Nat. Commun.">
        <title>Lucilia cuprina genome unlocks parasitic fly biology to underpin future interventions.</title>
        <authorList>
            <person name="Anstead C.A."/>
            <person name="Korhonen P.K."/>
            <person name="Young N.D."/>
            <person name="Hall R.S."/>
            <person name="Jex A.R."/>
            <person name="Murali S.C."/>
            <person name="Hughes D.S."/>
            <person name="Lee S.F."/>
            <person name="Perry T."/>
            <person name="Stroehlein A.J."/>
            <person name="Ansell B.R."/>
            <person name="Breugelmans B."/>
            <person name="Hofmann A."/>
            <person name="Qu J."/>
            <person name="Dugan S."/>
            <person name="Lee S.L."/>
            <person name="Chao H."/>
            <person name="Dinh H."/>
            <person name="Han Y."/>
            <person name="Doddapaneni H.V."/>
            <person name="Worley K.C."/>
            <person name="Muzny D.M."/>
            <person name="Ioannidis P."/>
            <person name="Waterhouse R.M."/>
            <person name="Zdobnov E.M."/>
            <person name="James P.J."/>
            <person name="Bagnall N.H."/>
            <person name="Kotze A.C."/>
            <person name="Gibbs R.A."/>
            <person name="Richards S."/>
            <person name="Batterham P."/>
            <person name="Gasser R.B."/>
        </authorList>
    </citation>
    <scope>NUCLEOTIDE SEQUENCE [LARGE SCALE GENOMIC DNA]</scope>
    <source>
        <strain evidence="1 2">LS</strain>
        <tissue evidence="1">Full body</tissue>
    </source>
</reference>